<evidence type="ECO:0000313" key="2">
    <source>
        <dbReference type="Proteomes" id="UP001437256"/>
    </source>
</evidence>
<name>A0ABR3A0V7_9AGAR</name>
<comment type="caution">
    <text evidence="1">The sequence shown here is derived from an EMBL/GenBank/DDBJ whole genome shotgun (WGS) entry which is preliminary data.</text>
</comment>
<protein>
    <submittedName>
        <fullName evidence="1">Uncharacterized protein</fullName>
    </submittedName>
</protein>
<keyword evidence="2" id="KW-1185">Reference proteome</keyword>
<dbReference type="EMBL" id="JBBXMP010000027">
    <property type="protein sequence ID" value="KAL0067253.1"/>
    <property type="molecule type" value="Genomic_DNA"/>
</dbReference>
<reference evidence="1 2" key="1">
    <citation type="submission" date="2024-05" db="EMBL/GenBank/DDBJ databases">
        <title>A draft genome resource for the thread blight pathogen Marasmius tenuissimus strain MS-2.</title>
        <authorList>
            <person name="Yulfo-Soto G.E."/>
            <person name="Baruah I.K."/>
            <person name="Amoako-Attah I."/>
            <person name="Bukari Y."/>
            <person name="Meinhardt L.W."/>
            <person name="Bailey B.A."/>
            <person name="Cohen S.P."/>
        </authorList>
    </citation>
    <scope>NUCLEOTIDE SEQUENCE [LARGE SCALE GENOMIC DNA]</scope>
    <source>
        <strain evidence="1 2">MS-2</strain>
    </source>
</reference>
<proteinExistence type="predicted"/>
<gene>
    <name evidence="1" type="ORF">AAF712_005649</name>
</gene>
<sequence>MSVNLLDSKIRVKFTSVPLETLLYALITKRYSLHLAEIIEWPPFVLASFMYLTSSAIELLSFWGYKSQVLKNCAGLAGYLASYWSPYSLAEPDLVMPIADEPVNDPQARVGTSVAVDHDAQDDPSVS</sequence>
<accession>A0ABR3A0V7</accession>
<organism evidence="1 2">
    <name type="scientific">Marasmius tenuissimus</name>
    <dbReference type="NCBI Taxonomy" id="585030"/>
    <lineage>
        <taxon>Eukaryota</taxon>
        <taxon>Fungi</taxon>
        <taxon>Dikarya</taxon>
        <taxon>Basidiomycota</taxon>
        <taxon>Agaricomycotina</taxon>
        <taxon>Agaricomycetes</taxon>
        <taxon>Agaricomycetidae</taxon>
        <taxon>Agaricales</taxon>
        <taxon>Marasmiineae</taxon>
        <taxon>Marasmiaceae</taxon>
        <taxon>Marasmius</taxon>
    </lineage>
</organism>
<dbReference type="Proteomes" id="UP001437256">
    <property type="component" value="Unassembled WGS sequence"/>
</dbReference>
<evidence type="ECO:0000313" key="1">
    <source>
        <dbReference type="EMBL" id="KAL0067253.1"/>
    </source>
</evidence>